<keyword evidence="5 12" id="KW-1133">Transmembrane helix</keyword>
<comment type="similarity">
    <text evidence="2">Belongs to the G-protein coupled receptor 3 family.</text>
</comment>
<comment type="caution">
    <text evidence="15">The sequence shown here is derived from an EMBL/GenBank/DDBJ whole genome shotgun (WGS) entry which is preliminary data.</text>
</comment>
<keyword evidence="7 12" id="KW-0472">Membrane</keyword>
<feature type="compositionally biased region" description="Basic residues" evidence="11">
    <location>
        <begin position="570"/>
        <end position="588"/>
    </location>
</feature>
<keyword evidence="8" id="KW-0675">Receptor</keyword>
<dbReference type="AlphaFoldDB" id="A0A922CLL0"/>
<organism evidence="15 16">
    <name type="scientific">Manduca sexta</name>
    <name type="common">Tobacco hawkmoth</name>
    <name type="synonym">Tobacco hornworm</name>
    <dbReference type="NCBI Taxonomy" id="7130"/>
    <lineage>
        <taxon>Eukaryota</taxon>
        <taxon>Metazoa</taxon>
        <taxon>Ecdysozoa</taxon>
        <taxon>Arthropoda</taxon>
        <taxon>Hexapoda</taxon>
        <taxon>Insecta</taxon>
        <taxon>Pterygota</taxon>
        <taxon>Neoptera</taxon>
        <taxon>Endopterygota</taxon>
        <taxon>Lepidoptera</taxon>
        <taxon>Glossata</taxon>
        <taxon>Ditrysia</taxon>
        <taxon>Bombycoidea</taxon>
        <taxon>Sphingidae</taxon>
        <taxon>Sphinginae</taxon>
        <taxon>Sphingini</taxon>
        <taxon>Manduca</taxon>
    </lineage>
</organism>
<evidence type="ECO:0000256" key="11">
    <source>
        <dbReference type="SAM" id="MobiDB-lite"/>
    </source>
</evidence>
<keyword evidence="9" id="KW-0325">Glycoprotein</keyword>
<evidence type="ECO:0000256" key="6">
    <source>
        <dbReference type="ARBA" id="ARBA00023040"/>
    </source>
</evidence>
<keyword evidence="13" id="KW-0732">Signal</keyword>
<evidence type="ECO:0000256" key="1">
    <source>
        <dbReference type="ARBA" id="ARBA00004651"/>
    </source>
</evidence>
<dbReference type="InterPro" id="IPR043458">
    <property type="entry name" value="GPR158/179"/>
</dbReference>
<feature type="domain" description="G-protein coupled receptors family 3 profile" evidence="14">
    <location>
        <begin position="431"/>
        <end position="510"/>
    </location>
</feature>
<evidence type="ECO:0000256" key="9">
    <source>
        <dbReference type="ARBA" id="ARBA00023180"/>
    </source>
</evidence>
<feature type="region of interest" description="Disordered" evidence="11">
    <location>
        <begin position="565"/>
        <end position="590"/>
    </location>
</feature>
<evidence type="ECO:0000256" key="2">
    <source>
        <dbReference type="ARBA" id="ARBA00007242"/>
    </source>
</evidence>
<feature type="transmembrane region" description="Helical" evidence="12">
    <location>
        <begin position="275"/>
        <end position="299"/>
    </location>
</feature>
<evidence type="ECO:0000256" key="4">
    <source>
        <dbReference type="ARBA" id="ARBA00022692"/>
    </source>
</evidence>
<dbReference type="GO" id="GO:0004930">
    <property type="term" value="F:G protein-coupled receptor activity"/>
    <property type="evidence" value="ECO:0007669"/>
    <property type="project" value="UniProtKB-KW"/>
</dbReference>
<comment type="subcellular location">
    <subcellularLocation>
        <location evidence="1">Cell membrane</location>
        <topology evidence="1">Multi-pass membrane protein</topology>
    </subcellularLocation>
</comment>
<feature type="signal peptide" evidence="13">
    <location>
        <begin position="1"/>
        <end position="18"/>
    </location>
</feature>
<feature type="region of interest" description="Disordered" evidence="11">
    <location>
        <begin position="621"/>
        <end position="640"/>
    </location>
</feature>
<dbReference type="PANTHER" id="PTHR32546">
    <property type="entry name" value="G-PROTEIN COUPLED RECEPTOR 158-RELATED"/>
    <property type="match status" value="1"/>
</dbReference>
<evidence type="ECO:0000259" key="14">
    <source>
        <dbReference type="PROSITE" id="PS50259"/>
    </source>
</evidence>
<name>A0A922CLL0_MANSE</name>
<evidence type="ECO:0000313" key="16">
    <source>
        <dbReference type="Proteomes" id="UP000791440"/>
    </source>
</evidence>
<dbReference type="EMBL" id="JH668387">
    <property type="protein sequence ID" value="KAG6450394.1"/>
    <property type="molecule type" value="Genomic_DNA"/>
</dbReference>
<feature type="chain" id="PRO_5036795024" description="G-protein coupled receptors family 3 profile domain-containing protein" evidence="13">
    <location>
        <begin position="19"/>
        <end position="664"/>
    </location>
</feature>
<keyword evidence="16" id="KW-1185">Reference proteome</keyword>
<accession>A0A922CLL0</accession>
<proteinExistence type="inferred from homology"/>
<feature type="transmembrane region" description="Helical" evidence="12">
    <location>
        <begin position="306"/>
        <end position="326"/>
    </location>
</feature>
<keyword evidence="3" id="KW-1003">Cell membrane</keyword>
<feature type="transmembrane region" description="Helical" evidence="12">
    <location>
        <begin position="346"/>
        <end position="367"/>
    </location>
</feature>
<keyword evidence="6" id="KW-0297">G-protein coupled receptor</keyword>
<dbReference type="Proteomes" id="UP000791440">
    <property type="component" value="Unassembled WGS sequence"/>
</dbReference>
<evidence type="ECO:0000256" key="8">
    <source>
        <dbReference type="ARBA" id="ARBA00023170"/>
    </source>
</evidence>
<feature type="transmembrane region" description="Helical" evidence="12">
    <location>
        <begin position="388"/>
        <end position="408"/>
    </location>
</feature>
<evidence type="ECO:0000256" key="13">
    <source>
        <dbReference type="SAM" id="SignalP"/>
    </source>
</evidence>
<evidence type="ECO:0000313" key="15">
    <source>
        <dbReference type="EMBL" id="KAG6450394.1"/>
    </source>
</evidence>
<evidence type="ECO:0000256" key="7">
    <source>
        <dbReference type="ARBA" id="ARBA00023136"/>
    </source>
</evidence>
<sequence length="664" mass="72298">MAARWAAWALAVCACASAAPAEMHTRPSATPTPPAPSCDPLLLRNIPPLPTNSREHEAAAVHTARALAELVEQGVADESRAAALARAAARAPLSPPPAAVALGAPQLHLGVLYFAEPPRLIVFQQNNTLTLRQFWRTLASAWNATAVVWSNAWFSCESGDEGWWGGVAAARGFGPTRAAAAVFRRWPAVPCEEAMYDWLGGPPRCDSVSTECEAYSALGNSDRKIEYRCKCQGGHWSEIGDGWVSGSALANNDAHVLTCTPCGMGSDVTACLADVYRVVLLAVNLAGMLSCLVIGLIIFRKRKCKAVAMGMWTVLEVVLVGAFLIYSSAASQYLSNGKWRCIAGAWLRELGFVACYGSVVLRLWVLLAEFRTRKAHRWTPRDSEVLRVVGAMLLGATCYLAAFTATTVCDDDWNGCARAAWHHVTAAAEILLLVAGIRIAYAARNANVPFQERRWLTAALWSEVACGVWWRCLAWGAGGAAPERWPVAATVRAQLSAGAALACVLAPRLWHGYRARSLAQEVSRRGPAEGFGPEAEEEPTSEEVRAELKRIYIELELLRSKTMRRDNPHISKRRGGRKPHRRFSLQKKGSREKVRRYEIFGMCTDVAPPHDPCGSFPRYCSAPSRGTRPPPPQSGTKSAPTLTQILQPDSMFHTSAFFVTRVSV</sequence>
<dbReference type="PROSITE" id="PS51257">
    <property type="entry name" value="PROKAR_LIPOPROTEIN"/>
    <property type="match status" value="1"/>
</dbReference>
<evidence type="ECO:0000256" key="3">
    <source>
        <dbReference type="ARBA" id="ARBA00022475"/>
    </source>
</evidence>
<gene>
    <name evidence="15" type="ORF">O3G_MSEX006566</name>
</gene>
<feature type="transmembrane region" description="Helical" evidence="12">
    <location>
        <begin position="420"/>
        <end position="443"/>
    </location>
</feature>
<evidence type="ECO:0000256" key="12">
    <source>
        <dbReference type="SAM" id="Phobius"/>
    </source>
</evidence>
<dbReference type="GO" id="GO:0005886">
    <property type="term" value="C:plasma membrane"/>
    <property type="evidence" value="ECO:0007669"/>
    <property type="project" value="UniProtKB-SubCell"/>
</dbReference>
<evidence type="ECO:0000256" key="5">
    <source>
        <dbReference type="ARBA" id="ARBA00022989"/>
    </source>
</evidence>
<keyword evidence="10" id="KW-0807">Transducer</keyword>
<dbReference type="PANTHER" id="PTHR32546:SF26">
    <property type="entry name" value="SMOG, ISOFORM D"/>
    <property type="match status" value="1"/>
</dbReference>
<protein>
    <recommendedName>
        <fullName evidence="14">G-protein coupled receptors family 3 profile domain-containing protein</fullName>
    </recommendedName>
</protein>
<evidence type="ECO:0000256" key="10">
    <source>
        <dbReference type="ARBA" id="ARBA00023224"/>
    </source>
</evidence>
<keyword evidence="4 12" id="KW-0812">Transmembrane</keyword>
<dbReference type="Pfam" id="PF00003">
    <property type="entry name" value="7tm_3"/>
    <property type="match status" value="1"/>
</dbReference>
<dbReference type="PROSITE" id="PS50259">
    <property type="entry name" value="G_PROTEIN_RECEP_F3_4"/>
    <property type="match status" value="1"/>
</dbReference>
<reference evidence="15" key="2">
    <citation type="submission" date="2020-12" db="EMBL/GenBank/DDBJ databases">
        <authorList>
            <person name="Kanost M."/>
        </authorList>
    </citation>
    <scope>NUCLEOTIDE SEQUENCE</scope>
</reference>
<reference evidence="15" key="1">
    <citation type="journal article" date="2016" name="Insect Biochem. Mol. Biol.">
        <title>Multifaceted biological insights from a draft genome sequence of the tobacco hornworm moth, Manduca sexta.</title>
        <authorList>
            <person name="Kanost M.R."/>
            <person name="Arrese E.L."/>
            <person name="Cao X."/>
            <person name="Chen Y.R."/>
            <person name="Chellapilla S."/>
            <person name="Goldsmith M.R."/>
            <person name="Grosse-Wilde E."/>
            <person name="Heckel D.G."/>
            <person name="Herndon N."/>
            <person name="Jiang H."/>
            <person name="Papanicolaou A."/>
            <person name="Qu J."/>
            <person name="Soulages J.L."/>
            <person name="Vogel H."/>
            <person name="Walters J."/>
            <person name="Waterhouse R.M."/>
            <person name="Ahn S.J."/>
            <person name="Almeida F.C."/>
            <person name="An C."/>
            <person name="Aqrawi P."/>
            <person name="Bretschneider A."/>
            <person name="Bryant W.B."/>
            <person name="Bucks S."/>
            <person name="Chao H."/>
            <person name="Chevignon G."/>
            <person name="Christen J.M."/>
            <person name="Clarke D.F."/>
            <person name="Dittmer N.T."/>
            <person name="Ferguson L.C.F."/>
            <person name="Garavelou S."/>
            <person name="Gordon K.H.J."/>
            <person name="Gunaratna R.T."/>
            <person name="Han Y."/>
            <person name="Hauser F."/>
            <person name="He Y."/>
            <person name="Heidel-Fischer H."/>
            <person name="Hirsh A."/>
            <person name="Hu Y."/>
            <person name="Jiang H."/>
            <person name="Kalra D."/>
            <person name="Klinner C."/>
            <person name="Konig C."/>
            <person name="Kovar C."/>
            <person name="Kroll A.R."/>
            <person name="Kuwar S.S."/>
            <person name="Lee S.L."/>
            <person name="Lehman R."/>
            <person name="Li K."/>
            <person name="Li Z."/>
            <person name="Liang H."/>
            <person name="Lovelace S."/>
            <person name="Lu Z."/>
            <person name="Mansfield J.H."/>
            <person name="McCulloch K.J."/>
            <person name="Mathew T."/>
            <person name="Morton B."/>
            <person name="Muzny D.M."/>
            <person name="Neunemann D."/>
            <person name="Ongeri F."/>
            <person name="Pauchet Y."/>
            <person name="Pu L.L."/>
            <person name="Pyrousis I."/>
            <person name="Rao X.J."/>
            <person name="Redding A."/>
            <person name="Roesel C."/>
            <person name="Sanchez-Gracia A."/>
            <person name="Schaack S."/>
            <person name="Shukla A."/>
            <person name="Tetreau G."/>
            <person name="Wang Y."/>
            <person name="Xiong G.H."/>
            <person name="Traut W."/>
            <person name="Walsh T.K."/>
            <person name="Worley K.C."/>
            <person name="Wu D."/>
            <person name="Wu W."/>
            <person name="Wu Y.Q."/>
            <person name="Zhang X."/>
            <person name="Zou Z."/>
            <person name="Zucker H."/>
            <person name="Briscoe A.D."/>
            <person name="Burmester T."/>
            <person name="Clem R.J."/>
            <person name="Feyereisen R."/>
            <person name="Grimmelikhuijzen C.J.P."/>
            <person name="Hamodrakas S.J."/>
            <person name="Hansson B.S."/>
            <person name="Huguet E."/>
            <person name="Jermiin L.S."/>
            <person name="Lan Q."/>
            <person name="Lehman H.K."/>
            <person name="Lorenzen M."/>
            <person name="Merzendorfer H."/>
            <person name="Michalopoulos I."/>
            <person name="Morton D.B."/>
            <person name="Muthukrishnan S."/>
            <person name="Oakeshott J.G."/>
            <person name="Palmer W."/>
            <person name="Park Y."/>
            <person name="Passarelli A.L."/>
            <person name="Rozas J."/>
            <person name="Schwartz L.M."/>
            <person name="Smith W."/>
            <person name="Southgate A."/>
            <person name="Vilcinskas A."/>
            <person name="Vogt R."/>
            <person name="Wang P."/>
            <person name="Werren J."/>
            <person name="Yu X.Q."/>
            <person name="Zhou J.J."/>
            <person name="Brown S.J."/>
            <person name="Scherer S.E."/>
            <person name="Richards S."/>
            <person name="Blissard G.W."/>
        </authorList>
    </citation>
    <scope>NUCLEOTIDE SEQUENCE</scope>
</reference>
<dbReference type="InterPro" id="IPR017978">
    <property type="entry name" value="GPCR_3_C"/>
</dbReference>